<keyword evidence="1" id="KW-1133">Transmembrane helix</keyword>
<name>A0ABW5YMJ8_9FLAO</name>
<comment type="caution">
    <text evidence="2">The sequence shown here is derived from an EMBL/GenBank/DDBJ whole genome shotgun (WGS) entry which is preliminary data.</text>
</comment>
<evidence type="ECO:0000313" key="3">
    <source>
        <dbReference type="Proteomes" id="UP001597534"/>
    </source>
</evidence>
<dbReference type="RefSeq" id="WP_379811885.1">
    <property type="nucleotide sequence ID" value="NZ_JBHUPC010000013.1"/>
</dbReference>
<dbReference type="EMBL" id="JBHUPC010000013">
    <property type="protein sequence ID" value="MFD2892244.1"/>
    <property type="molecule type" value="Genomic_DNA"/>
</dbReference>
<keyword evidence="1" id="KW-0472">Membrane</keyword>
<evidence type="ECO:0008006" key="4">
    <source>
        <dbReference type="Google" id="ProtNLM"/>
    </source>
</evidence>
<accession>A0ABW5YMJ8</accession>
<reference evidence="3" key="1">
    <citation type="journal article" date="2019" name="Int. J. Syst. Evol. Microbiol.">
        <title>The Global Catalogue of Microorganisms (GCM) 10K type strain sequencing project: providing services to taxonomists for standard genome sequencing and annotation.</title>
        <authorList>
            <consortium name="The Broad Institute Genomics Platform"/>
            <consortium name="The Broad Institute Genome Sequencing Center for Infectious Disease"/>
            <person name="Wu L."/>
            <person name="Ma J."/>
        </authorList>
    </citation>
    <scope>NUCLEOTIDE SEQUENCE [LARGE SCALE GENOMIC DNA]</scope>
    <source>
        <strain evidence="3">KCTC 22671</strain>
    </source>
</reference>
<evidence type="ECO:0000256" key="1">
    <source>
        <dbReference type="SAM" id="Phobius"/>
    </source>
</evidence>
<proteinExistence type="predicted"/>
<sequence>MKIIFYIPDNAKNDATLYYVELVKKAFEKLNFVVEEFTNTNFEFNKNDYFFTIRSRDFVKIFFKTFSLNIIHWYQGIGPEEYLLINKGCLKARFISFLFTILEFFIFRIAFLNFYVSESMKNFLEKKYKKRKKNYGIIPCYNKKLNEIYFCENVKIKNSFVYAGSLFGWQCYEQTIKLYSEIEKKIEEPSLTILTKDIVEAEEMVKKYKLKDCKIYYVPLNDLDKELSKFQFGFLLRENININNVSTPTKMNSYLSSGIIPIYSDVIHAFKSNIDLGEFNMSLDKLENFDFLIQKIIDIEIDYEKFYEVCKIIFDKYYNDEINVCLIKEAFEGTYENK</sequence>
<keyword evidence="1" id="KW-0812">Transmembrane</keyword>
<organism evidence="2 3">
    <name type="scientific">Flavobacterium chuncheonense</name>
    <dbReference type="NCBI Taxonomy" id="2026653"/>
    <lineage>
        <taxon>Bacteria</taxon>
        <taxon>Pseudomonadati</taxon>
        <taxon>Bacteroidota</taxon>
        <taxon>Flavobacteriia</taxon>
        <taxon>Flavobacteriales</taxon>
        <taxon>Flavobacteriaceae</taxon>
        <taxon>Flavobacterium</taxon>
    </lineage>
</organism>
<gene>
    <name evidence="2" type="ORF">ACFS5J_09495</name>
</gene>
<dbReference type="Proteomes" id="UP001597534">
    <property type="component" value="Unassembled WGS sequence"/>
</dbReference>
<keyword evidence="3" id="KW-1185">Reference proteome</keyword>
<evidence type="ECO:0000313" key="2">
    <source>
        <dbReference type="EMBL" id="MFD2892244.1"/>
    </source>
</evidence>
<feature type="transmembrane region" description="Helical" evidence="1">
    <location>
        <begin position="94"/>
        <end position="116"/>
    </location>
</feature>
<protein>
    <recommendedName>
        <fullName evidence="4">Glycosyltransferase</fullName>
    </recommendedName>
</protein>